<comment type="caution">
    <text evidence="2">The sequence shown here is derived from an EMBL/GenBank/DDBJ whole genome shotgun (WGS) entry which is preliminary data.</text>
</comment>
<gene>
    <name evidence="2" type="ORF">EYF80_043157</name>
</gene>
<dbReference type="EMBL" id="SRLO01000780">
    <property type="protein sequence ID" value="TNN46624.1"/>
    <property type="molecule type" value="Genomic_DNA"/>
</dbReference>
<feature type="compositionally biased region" description="Basic and acidic residues" evidence="1">
    <location>
        <begin position="66"/>
        <end position="82"/>
    </location>
</feature>
<name>A0A4Z2G1B0_9TELE</name>
<feature type="compositionally biased region" description="Basic and acidic residues" evidence="1">
    <location>
        <begin position="34"/>
        <end position="59"/>
    </location>
</feature>
<evidence type="ECO:0000256" key="1">
    <source>
        <dbReference type="SAM" id="MobiDB-lite"/>
    </source>
</evidence>
<feature type="region of interest" description="Disordered" evidence="1">
    <location>
        <begin position="1"/>
        <end position="97"/>
    </location>
</feature>
<dbReference type="Proteomes" id="UP000314294">
    <property type="component" value="Unassembled WGS sequence"/>
</dbReference>
<protein>
    <submittedName>
        <fullName evidence="2">Uncharacterized protein</fullName>
    </submittedName>
</protein>
<evidence type="ECO:0000313" key="3">
    <source>
        <dbReference type="Proteomes" id="UP000314294"/>
    </source>
</evidence>
<organism evidence="2 3">
    <name type="scientific">Liparis tanakae</name>
    <name type="common">Tanaka's snailfish</name>
    <dbReference type="NCBI Taxonomy" id="230148"/>
    <lineage>
        <taxon>Eukaryota</taxon>
        <taxon>Metazoa</taxon>
        <taxon>Chordata</taxon>
        <taxon>Craniata</taxon>
        <taxon>Vertebrata</taxon>
        <taxon>Euteleostomi</taxon>
        <taxon>Actinopterygii</taxon>
        <taxon>Neopterygii</taxon>
        <taxon>Teleostei</taxon>
        <taxon>Neoteleostei</taxon>
        <taxon>Acanthomorphata</taxon>
        <taxon>Eupercaria</taxon>
        <taxon>Perciformes</taxon>
        <taxon>Cottioidei</taxon>
        <taxon>Cottales</taxon>
        <taxon>Liparidae</taxon>
        <taxon>Liparis</taxon>
    </lineage>
</organism>
<keyword evidence="3" id="KW-1185">Reference proteome</keyword>
<accession>A0A4Z2G1B0</accession>
<reference evidence="2 3" key="1">
    <citation type="submission" date="2019-03" db="EMBL/GenBank/DDBJ databases">
        <title>First draft genome of Liparis tanakae, snailfish: a comprehensive survey of snailfish specific genes.</title>
        <authorList>
            <person name="Kim W."/>
            <person name="Song I."/>
            <person name="Jeong J.-H."/>
            <person name="Kim D."/>
            <person name="Kim S."/>
            <person name="Ryu S."/>
            <person name="Song J.Y."/>
            <person name="Lee S.K."/>
        </authorList>
    </citation>
    <scope>NUCLEOTIDE SEQUENCE [LARGE SCALE GENOMIC DNA]</scope>
    <source>
        <tissue evidence="2">Muscle</tissue>
    </source>
</reference>
<sequence length="97" mass="10682">MPATSSLKTKARMPVVSSRKKMIPRNTENYDAVGHSRSDAAGEAQDEHDGPDHHEEPDRVQAPQVRDGRDVGQHPLEGRESTAHSLSQAAQIQDFDL</sequence>
<proteinExistence type="predicted"/>
<dbReference type="AlphaFoldDB" id="A0A4Z2G1B0"/>
<evidence type="ECO:0000313" key="2">
    <source>
        <dbReference type="EMBL" id="TNN46624.1"/>
    </source>
</evidence>